<dbReference type="PANTHER" id="PTHR31308">
    <property type="match status" value="1"/>
</dbReference>
<dbReference type="Proteomes" id="UP001152795">
    <property type="component" value="Unassembled WGS sequence"/>
</dbReference>
<gene>
    <name evidence="7" type="ORF">PACLA_8A012392</name>
</gene>
<dbReference type="InterPro" id="IPR017853">
    <property type="entry name" value="GH"/>
</dbReference>
<dbReference type="InterPro" id="IPR001547">
    <property type="entry name" value="Glyco_hydro_5"/>
</dbReference>
<evidence type="ECO:0000313" key="8">
    <source>
        <dbReference type="Proteomes" id="UP001152795"/>
    </source>
</evidence>
<dbReference type="GO" id="GO:0016042">
    <property type="term" value="P:lipid catabolic process"/>
    <property type="evidence" value="ECO:0007669"/>
    <property type="project" value="UniProtKB-ARBA"/>
</dbReference>
<evidence type="ECO:0000256" key="1">
    <source>
        <dbReference type="ARBA" id="ARBA00005641"/>
    </source>
</evidence>
<dbReference type="GO" id="GO:0000272">
    <property type="term" value="P:polysaccharide catabolic process"/>
    <property type="evidence" value="ECO:0007669"/>
    <property type="project" value="InterPro"/>
</dbReference>
<keyword evidence="3 4" id="KW-0326">Glycosidase</keyword>
<evidence type="ECO:0000259" key="5">
    <source>
        <dbReference type="Pfam" id="PF00150"/>
    </source>
</evidence>
<evidence type="ECO:0000259" key="6">
    <source>
        <dbReference type="Pfam" id="PF18564"/>
    </source>
</evidence>
<dbReference type="Gene3D" id="2.60.40.1180">
    <property type="entry name" value="Golgi alpha-mannosidase II"/>
    <property type="match status" value="1"/>
</dbReference>
<dbReference type="AlphaFoldDB" id="A0A7D9DRW5"/>
<feature type="domain" description="Glycoside hydrolase family 5 C-terminal" evidence="6">
    <location>
        <begin position="386"/>
        <end position="471"/>
    </location>
</feature>
<feature type="domain" description="Glycoside hydrolase family 5" evidence="5">
    <location>
        <begin position="60"/>
        <end position="363"/>
    </location>
</feature>
<dbReference type="GO" id="GO:0004553">
    <property type="term" value="F:hydrolase activity, hydrolyzing O-glycosyl compounds"/>
    <property type="evidence" value="ECO:0007669"/>
    <property type="project" value="InterPro"/>
</dbReference>
<protein>
    <submittedName>
        <fullName evidence="7">Endoglycoceramidase-like</fullName>
    </submittedName>
</protein>
<evidence type="ECO:0000256" key="2">
    <source>
        <dbReference type="ARBA" id="ARBA00022801"/>
    </source>
</evidence>
<evidence type="ECO:0000256" key="4">
    <source>
        <dbReference type="RuleBase" id="RU361153"/>
    </source>
</evidence>
<accession>A0A7D9DRW5</accession>
<dbReference type="PANTHER" id="PTHR31308:SF3">
    <property type="entry name" value="ENDOGLYCOCERAMIDASE"/>
    <property type="match status" value="1"/>
</dbReference>
<dbReference type="InterPro" id="IPR052066">
    <property type="entry name" value="Glycosphingolipid_Hydrolases"/>
</dbReference>
<dbReference type="Pfam" id="PF18564">
    <property type="entry name" value="Glyco_hydro_5_C"/>
    <property type="match status" value="1"/>
</dbReference>
<evidence type="ECO:0000313" key="7">
    <source>
        <dbReference type="EMBL" id="CAB3989848.1"/>
    </source>
</evidence>
<evidence type="ECO:0000256" key="3">
    <source>
        <dbReference type="ARBA" id="ARBA00023295"/>
    </source>
</evidence>
<proteinExistence type="inferred from homology"/>
<dbReference type="EMBL" id="CACRXK020001561">
    <property type="protein sequence ID" value="CAB3989848.1"/>
    <property type="molecule type" value="Genomic_DNA"/>
</dbReference>
<dbReference type="Gene3D" id="3.20.20.80">
    <property type="entry name" value="Glycosidases"/>
    <property type="match status" value="1"/>
</dbReference>
<dbReference type="OrthoDB" id="1887033at2759"/>
<dbReference type="InterPro" id="IPR013780">
    <property type="entry name" value="Glyco_hydro_b"/>
</dbReference>
<organism evidence="7 8">
    <name type="scientific">Paramuricea clavata</name>
    <name type="common">Red gorgonian</name>
    <name type="synonym">Violescent sea-whip</name>
    <dbReference type="NCBI Taxonomy" id="317549"/>
    <lineage>
        <taxon>Eukaryota</taxon>
        <taxon>Metazoa</taxon>
        <taxon>Cnidaria</taxon>
        <taxon>Anthozoa</taxon>
        <taxon>Octocorallia</taxon>
        <taxon>Malacalcyonacea</taxon>
        <taxon>Plexauridae</taxon>
        <taxon>Paramuricea</taxon>
    </lineage>
</organism>
<comment type="caution">
    <text evidence="7">The sequence shown here is derived from an EMBL/GenBank/DDBJ whole genome shotgun (WGS) entry which is preliminary data.</text>
</comment>
<comment type="similarity">
    <text evidence="1 4">Belongs to the glycosyl hydrolase 5 (cellulase A) family.</text>
</comment>
<sequence>MLLSVALAASFVFHVHANLLQISVDPETQRLVDSVGREVLIHGTNIVIKEFPWHPKTKGFAQDTFSEEDMKFMKSLGLNGVRLGMMWPGLVPKKGEFNETYLKIMVDLVTKAEEYGIYILLDMHQDVMSHRFCVEGFPDWTIDPEIAKSFPFPLHEPYKLDPTTNLPSSADCSRFSWATYYLTEAVGQSFENLYTNVNGLRDEWAKFWVKTAQTFKSHTNVMGYELLNEPWAGNVYRNPALLLPTVADKRNLAPAYDALAKAIRAVDDKHCIFFEPVTWDDFGVGFKKVPGGDAYQNRSVLSYHYYIPPDFNANLNFDVRIHDLEKLKCGGMLTEFATHTESSAEEMFKVMRDADLTFQSWLGWEYYGSKRTTSQSPIARIYNTSRTYPQAVAGHVLDLNFDHNTNHFRVMYQISEKCRSDTTVIYLNEKRHYPNGYDVIVKSTGHVTWSSKVPNYVVVQHSATLKPGDNVLVHIIPKPSESNKWRARV</sequence>
<dbReference type="GO" id="GO:1901136">
    <property type="term" value="P:carbohydrate derivative catabolic process"/>
    <property type="evidence" value="ECO:0007669"/>
    <property type="project" value="UniProtKB-ARBA"/>
</dbReference>
<dbReference type="InterPro" id="IPR041036">
    <property type="entry name" value="GH5_C"/>
</dbReference>
<keyword evidence="8" id="KW-1185">Reference proteome</keyword>
<dbReference type="SUPFAM" id="SSF51445">
    <property type="entry name" value="(Trans)glycosidases"/>
    <property type="match status" value="1"/>
</dbReference>
<keyword evidence="2 4" id="KW-0378">Hydrolase</keyword>
<reference evidence="7" key="1">
    <citation type="submission" date="2020-04" db="EMBL/GenBank/DDBJ databases">
        <authorList>
            <person name="Alioto T."/>
            <person name="Alioto T."/>
            <person name="Gomez Garrido J."/>
        </authorList>
    </citation>
    <scope>NUCLEOTIDE SEQUENCE</scope>
    <source>
        <strain evidence="7">A484AB</strain>
    </source>
</reference>
<name>A0A7D9DRW5_PARCT</name>
<dbReference type="Pfam" id="PF00150">
    <property type="entry name" value="Cellulase"/>
    <property type="match status" value="1"/>
</dbReference>